<evidence type="ECO:0000313" key="2">
    <source>
        <dbReference type="EMBL" id="KYN97237.1"/>
    </source>
</evidence>
<accession>A0A151LEC3</accession>
<organism evidence="2 3">
    <name type="scientific">Plasmodium gaboni</name>
    <dbReference type="NCBI Taxonomy" id="647221"/>
    <lineage>
        <taxon>Eukaryota</taxon>
        <taxon>Sar</taxon>
        <taxon>Alveolata</taxon>
        <taxon>Apicomplexa</taxon>
        <taxon>Aconoidasida</taxon>
        <taxon>Haemosporida</taxon>
        <taxon>Plasmodiidae</taxon>
        <taxon>Plasmodium</taxon>
        <taxon>Plasmodium (Laverania)</taxon>
    </lineage>
</organism>
<evidence type="ECO:0000313" key="3">
    <source>
        <dbReference type="Proteomes" id="UP000076004"/>
    </source>
</evidence>
<protein>
    <recommendedName>
        <fullName evidence="1">DUF6827 domain-containing protein</fullName>
    </recommendedName>
</protein>
<feature type="domain" description="DUF6827" evidence="1">
    <location>
        <begin position="66"/>
        <end position="222"/>
    </location>
</feature>
<sequence length="222" mass="26798">MKLSCWLSLCRFNCNKSFNVLNRKYGNICTKGLYNCIPNNKRKQIFFFFLNDKKKYFNALYNKENDKKDIMNEMDELYDNILTCNWNDSFNFVLNVPIWEGILNSIEEKVKAYLNDEQIIKKKKELNQLLDILFILEDIRDHVNELLEQSSRSKGLAGAHIMCSFEIQNMNEHIELLKKKYEELLLTYPLYKYQIDLVLGRGLALLRQRYVFDWKYMHEYFF</sequence>
<dbReference type="Pfam" id="PF20715">
    <property type="entry name" value="DUF6827"/>
    <property type="match status" value="1"/>
</dbReference>
<dbReference type="Proteomes" id="UP000076004">
    <property type="component" value="Chromosome 13"/>
</dbReference>
<dbReference type="GeneID" id="29778087"/>
<reference evidence="2 3" key="1">
    <citation type="journal article" date="2016" name="Nat. Commun.">
        <title>Genomes of cryptic chimpanzee Plasmodium species reveal key evolutionary events leading to human malaria.</title>
        <authorList>
            <person name="Sundararaman S.A."/>
            <person name="Plenderleith L.J."/>
            <person name="Liu W."/>
            <person name="Loy D.E."/>
            <person name="Learn G.H."/>
            <person name="Li Y."/>
            <person name="Shaw K.S."/>
            <person name="Ayouba A."/>
            <person name="Peeters M."/>
            <person name="Speede S."/>
            <person name="Shaw G.M."/>
            <person name="Bushman F.D."/>
            <person name="Brisson D."/>
            <person name="Rayner J.C."/>
            <person name="Sharp P.M."/>
            <person name="Hahn B.H."/>
        </authorList>
    </citation>
    <scope>NUCLEOTIDE SEQUENCE [LARGE SCALE GENOMIC DNA]</scope>
    <source>
        <strain evidence="2 3">SY75</strain>
    </source>
</reference>
<dbReference type="KEGG" id="pgab:PGSY75_1346600"/>
<dbReference type="RefSeq" id="XP_018640242.1">
    <property type="nucleotide sequence ID" value="XM_018787500.1"/>
</dbReference>
<dbReference type="AlphaFoldDB" id="A0A151LEC3"/>
<dbReference type="VEuPathDB" id="PlasmoDB:PGSY75_1346600"/>
<dbReference type="EMBL" id="LVLB01000014">
    <property type="protein sequence ID" value="KYN97237.1"/>
    <property type="molecule type" value="Genomic_DNA"/>
</dbReference>
<dbReference type="VEuPathDB" id="PlasmoDB:PGABG01_1344600"/>
<dbReference type="InterPro" id="IPR049230">
    <property type="entry name" value="DUF6827"/>
</dbReference>
<proteinExistence type="predicted"/>
<evidence type="ECO:0000259" key="1">
    <source>
        <dbReference type="Pfam" id="PF20715"/>
    </source>
</evidence>
<comment type="caution">
    <text evidence="2">The sequence shown here is derived from an EMBL/GenBank/DDBJ whole genome shotgun (WGS) entry which is preliminary data.</text>
</comment>
<name>A0A151LEC3_9APIC</name>
<gene>
    <name evidence="2" type="ORF">PGSY75_1346600</name>
</gene>